<dbReference type="EMBL" id="CP021425">
    <property type="protein sequence ID" value="ARU58247.1"/>
    <property type="molecule type" value="Genomic_DNA"/>
</dbReference>
<dbReference type="InterPro" id="IPR001647">
    <property type="entry name" value="HTH_TetR"/>
</dbReference>
<dbReference type="Gene3D" id="1.10.357.10">
    <property type="entry name" value="Tetracycline Repressor, domain 2"/>
    <property type="match status" value="1"/>
</dbReference>
<dbReference type="PROSITE" id="PS50977">
    <property type="entry name" value="HTH_TETR_2"/>
    <property type="match status" value="1"/>
</dbReference>
<dbReference type="SUPFAM" id="SSF48498">
    <property type="entry name" value="Tetracyclin repressor-like, C-terminal domain"/>
    <property type="match status" value="1"/>
</dbReference>
<dbReference type="PANTHER" id="PTHR30055:SF226">
    <property type="entry name" value="HTH-TYPE TRANSCRIPTIONAL REGULATOR PKSA"/>
    <property type="match status" value="1"/>
</dbReference>
<feature type="DNA-binding region" description="H-T-H motif" evidence="2">
    <location>
        <begin position="41"/>
        <end position="60"/>
    </location>
</feature>
<evidence type="ECO:0000256" key="1">
    <source>
        <dbReference type="ARBA" id="ARBA00023125"/>
    </source>
</evidence>
<evidence type="ECO:0000256" key="3">
    <source>
        <dbReference type="SAM" id="MobiDB-lite"/>
    </source>
</evidence>
<proteinExistence type="predicted"/>
<dbReference type="PANTHER" id="PTHR30055">
    <property type="entry name" value="HTH-TYPE TRANSCRIPTIONAL REGULATOR RUTR"/>
    <property type="match status" value="1"/>
</dbReference>
<reference evidence="5 6" key="1">
    <citation type="submission" date="2017-05" db="EMBL/GenBank/DDBJ databases">
        <title>Genomic insights into alkan degradation activity of Oleiphilus messinensis.</title>
        <authorList>
            <person name="Kozyavkin S.A."/>
            <person name="Slesarev A.I."/>
            <person name="Golyshin P.N."/>
            <person name="Korzhenkov A."/>
            <person name="Golyshina O.N."/>
            <person name="Toshchakov S.V."/>
        </authorList>
    </citation>
    <scope>NUCLEOTIDE SEQUENCE [LARGE SCALE GENOMIC DNA]</scope>
    <source>
        <strain evidence="5 6">ME102</strain>
    </source>
</reference>
<organism evidence="5 6">
    <name type="scientific">Oleiphilus messinensis</name>
    <dbReference type="NCBI Taxonomy" id="141451"/>
    <lineage>
        <taxon>Bacteria</taxon>
        <taxon>Pseudomonadati</taxon>
        <taxon>Pseudomonadota</taxon>
        <taxon>Gammaproteobacteria</taxon>
        <taxon>Oceanospirillales</taxon>
        <taxon>Oleiphilaceae</taxon>
        <taxon>Oleiphilus</taxon>
    </lineage>
</organism>
<dbReference type="InterPro" id="IPR009057">
    <property type="entry name" value="Homeodomain-like_sf"/>
</dbReference>
<feature type="region of interest" description="Disordered" evidence="3">
    <location>
        <begin position="1"/>
        <end position="20"/>
    </location>
</feature>
<dbReference type="KEGG" id="ome:OLMES_4231"/>
<feature type="compositionally biased region" description="Basic and acidic residues" evidence="3">
    <location>
        <begin position="10"/>
        <end position="20"/>
    </location>
</feature>
<dbReference type="SUPFAM" id="SSF46689">
    <property type="entry name" value="Homeodomain-like"/>
    <property type="match status" value="1"/>
</dbReference>
<evidence type="ECO:0000259" key="4">
    <source>
        <dbReference type="PROSITE" id="PS50977"/>
    </source>
</evidence>
<dbReference type="InterPro" id="IPR050109">
    <property type="entry name" value="HTH-type_TetR-like_transc_reg"/>
</dbReference>
<protein>
    <submittedName>
        <fullName evidence="5">Transcriptional regulator</fullName>
    </submittedName>
</protein>
<dbReference type="GO" id="GO:0000976">
    <property type="term" value="F:transcription cis-regulatory region binding"/>
    <property type="evidence" value="ECO:0007669"/>
    <property type="project" value="TreeGrafter"/>
</dbReference>
<sequence>MAKLSSVRGRPTDPLEQQQRKDKLMDAAFELLRSKSYRSITIRDIARVADSKSAMVSYYFGNKEGLFIALLERFAARNLGSIMAALSSEEPIRAFIKTALRVFQSAAPILRLMTDDILESDTDLQERLVEVLPKRMATVLPVFIEAQQRQGVLDPKLDPKLTAFSLVSLLITPFITRPVRQYAWDIDDSLVASDAWADHLYQIFVKGAGV</sequence>
<feature type="domain" description="HTH tetR-type" evidence="4">
    <location>
        <begin position="18"/>
        <end position="78"/>
    </location>
</feature>
<dbReference type="AlphaFoldDB" id="A0A1Y0ICJ7"/>
<dbReference type="Proteomes" id="UP000196027">
    <property type="component" value="Chromosome"/>
</dbReference>
<keyword evidence="1 2" id="KW-0238">DNA-binding</keyword>
<dbReference type="OrthoDB" id="2356263at2"/>
<keyword evidence="6" id="KW-1185">Reference proteome</keyword>
<accession>A0A1Y0ICJ7</accession>
<dbReference type="InterPro" id="IPR036271">
    <property type="entry name" value="Tet_transcr_reg_TetR-rel_C_sf"/>
</dbReference>
<evidence type="ECO:0000313" key="5">
    <source>
        <dbReference type="EMBL" id="ARU58247.1"/>
    </source>
</evidence>
<dbReference type="GO" id="GO:0003700">
    <property type="term" value="F:DNA-binding transcription factor activity"/>
    <property type="evidence" value="ECO:0007669"/>
    <property type="project" value="TreeGrafter"/>
</dbReference>
<evidence type="ECO:0000256" key="2">
    <source>
        <dbReference type="PROSITE-ProRule" id="PRU00335"/>
    </source>
</evidence>
<dbReference type="Pfam" id="PF00440">
    <property type="entry name" value="TetR_N"/>
    <property type="match status" value="1"/>
</dbReference>
<dbReference type="RefSeq" id="WP_087463048.1">
    <property type="nucleotide sequence ID" value="NZ_CP021425.1"/>
</dbReference>
<gene>
    <name evidence="5" type="ORF">OLMES_4231</name>
</gene>
<name>A0A1Y0ICJ7_9GAMM</name>
<evidence type="ECO:0000313" key="6">
    <source>
        <dbReference type="Proteomes" id="UP000196027"/>
    </source>
</evidence>